<dbReference type="Proteomes" id="UP000375525">
    <property type="component" value="Unassembled WGS sequence"/>
</dbReference>
<proteinExistence type="predicted"/>
<dbReference type="EMBL" id="CABVIH010000059">
    <property type="protein sequence ID" value="VVP60842.1"/>
    <property type="molecule type" value="Genomic_DNA"/>
</dbReference>
<evidence type="ECO:0000313" key="2">
    <source>
        <dbReference type="Proteomes" id="UP000375525"/>
    </source>
</evidence>
<gene>
    <name evidence="1" type="ORF">PS880_06212</name>
</gene>
<organism evidence="1 2">
    <name type="scientific">Pseudomonas fluorescens</name>
    <dbReference type="NCBI Taxonomy" id="294"/>
    <lineage>
        <taxon>Bacteria</taxon>
        <taxon>Pseudomonadati</taxon>
        <taxon>Pseudomonadota</taxon>
        <taxon>Gammaproteobacteria</taxon>
        <taxon>Pseudomonadales</taxon>
        <taxon>Pseudomonadaceae</taxon>
        <taxon>Pseudomonas</taxon>
    </lineage>
</organism>
<name>A0A5E7QEW0_PSEFL</name>
<evidence type="ECO:0000313" key="1">
    <source>
        <dbReference type="EMBL" id="VVP60842.1"/>
    </source>
</evidence>
<protein>
    <submittedName>
        <fullName evidence="1">Uncharacterized protein</fullName>
    </submittedName>
</protein>
<reference evidence="1 2" key="1">
    <citation type="submission" date="2019-09" db="EMBL/GenBank/DDBJ databases">
        <authorList>
            <person name="Chandra G."/>
            <person name="Truman W A."/>
        </authorList>
    </citation>
    <scope>NUCLEOTIDE SEQUENCE [LARGE SCALE GENOMIC DNA]</scope>
    <source>
        <strain evidence="1">PS880</strain>
    </source>
</reference>
<accession>A0A5E7QEW0</accession>
<sequence length="224" mass="23302">MLIKAGDRRGQRHGTGDTAGRAVIHLAGRETERTDTGQVTALLVGERPGRQHHTFTGDTTLHAVVETATGQCQAGIGQQGSALVGDGATAVNTQPAQAGNRTTIVSKAGRLHRERAVPAQGALSVVQLMAEDQVEVAFGIQVTGAAVIQLPGSYLYIALSRDHALELIVQTAEGQREVAVGHDAPAAAVVHLARAQPQLTQARQFTAAVVQRRGGEPQVAAGID</sequence>
<dbReference type="AlphaFoldDB" id="A0A5E7QEW0"/>